<proteinExistence type="predicted"/>
<sequence length="738" mass="84134">MRQRKSKAKASLFAVVSSSIFTRVMTLKTAKGIWDFLKKEYEGNEQVKGMQVLNLIRDFEMQRMKESETIKDYSDRLLDIVNKVRLLGTDFSDSRIVQKILVTVPEKFEATISSIENSKDVSSITLAELLNALQAQEQRRLMRQEGSVNGAFHVTSQNNMCKKEKQSNSNNSSNNTTFPPCPHCKKSNHPQKSSKESWLIDSGCTSHMTYNQELFKELDKTAISKVKIGNGAYLAVKGKGTVAIEGHTGLKLISNVLYVPNINQNLLSVGQLLEKGYKVLFDDNYCLITDAQGREVFKVQMEGKSFALNLMEEEHAAVHKEDSTTMLWHRRLGHVHHTTLLFMKKNNLGEGLPELEEELPTCATCQYGKQTRLPFPQNKAWRATQKLQRRMMILMKNLSGEPDHSLTSIRGSSMAQIDTFTREMKDVFEMTDLGKVKFFLGMESKQQKNEIFICQHKYAREILKKFHMEGCKPKATPMNQKEKFCKEDGAAKVDERLYRTLISCLMYLTATRLDIMNAISILSRYMHSASEIHFQAAKRIVRYIKDTIDYGLQFCKVKNFTLHGYSDSDWASCVDDMRSASGYCFSFGSAIFSWCSKKQEAIAQSTAEAEYVAAAAAVNQALWLRKLMADLNMEQKESAQIHAMADLNMEQKESIQILVDNQAAISIANNPVFHGKTKHFKLKLYFLREVQREGEIQLIYCKTENQNADILTKPLPKARYEFLRERIGVCSSIAKEDC</sequence>
<accession>A0ACC2LPU1</accession>
<name>A0ACC2LPU1_PERAE</name>
<dbReference type="Proteomes" id="UP001234297">
    <property type="component" value="Chromosome 3"/>
</dbReference>
<gene>
    <name evidence="1" type="ORF">MRB53_009313</name>
</gene>
<keyword evidence="2" id="KW-1185">Reference proteome</keyword>
<dbReference type="EMBL" id="CM056811">
    <property type="protein sequence ID" value="KAJ8635046.1"/>
    <property type="molecule type" value="Genomic_DNA"/>
</dbReference>
<protein>
    <submittedName>
        <fullName evidence="1">Uncharacterized protein</fullName>
    </submittedName>
</protein>
<comment type="caution">
    <text evidence="1">The sequence shown here is derived from an EMBL/GenBank/DDBJ whole genome shotgun (WGS) entry which is preliminary data.</text>
</comment>
<organism evidence="1 2">
    <name type="scientific">Persea americana</name>
    <name type="common">Avocado</name>
    <dbReference type="NCBI Taxonomy" id="3435"/>
    <lineage>
        <taxon>Eukaryota</taxon>
        <taxon>Viridiplantae</taxon>
        <taxon>Streptophyta</taxon>
        <taxon>Embryophyta</taxon>
        <taxon>Tracheophyta</taxon>
        <taxon>Spermatophyta</taxon>
        <taxon>Magnoliopsida</taxon>
        <taxon>Magnoliidae</taxon>
        <taxon>Laurales</taxon>
        <taxon>Lauraceae</taxon>
        <taxon>Persea</taxon>
    </lineage>
</organism>
<reference evidence="1 2" key="1">
    <citation type="journal article" date="2022" name="Hortic Res">
        <title>A haplotype resolved chromosomal level avocado genome allows analysis of novel avocado genes.</title>
        <authorList>
            <person name="Nath O."/>
            <person name="Fletcher S.J."/>
            <person name="Hayward A."/>
            <person name="Shaw L.M."/>
            <person name="Masouleh A.K."/>
            <person name="Furtado A."/>
            <person name="Henry R.J."/>
            <person name="Mitter N."/>
        </authorList>
    </citation>
    <scope>NUCLEOTIDE SEQUENCE [LARGE SCALE GENOMIC DNA]</scope>
    <source>
        <strain evidence="2">cv. Hass</strain>
    </source>
</reference>
<evidence type="ECO:0000313" key="2">
    <source>
        <dbReference type="Proteomes" id="UP001234297"/>
    </source>
</evidence>
<evidence type="ECO:0000313" key="1">
    <source>
        <dbReference type="EMBL" id="KAJ8635046.1"/>
    </source>
</evidence>